<evidence type="ECO:0000256" key="1">
    <source>
        <dbReference type="SAM" id="MobiDB-lite"/>
    </source>
</evidence>
<protein>
    <recommendedName>
        <fullName evidence="3">Lcl C-terminal domain-containing protein</fullName>
    </recommendedName>
</protein>
<sequence length="198" mass="21762">MRRAAWHVRPLWMAALFTLSAGLLLAGSARAVEDGAQLAAADAGQQVLDRSSGLQWARCVEGMQWDGRGCRGAARLATHAEALALARERSKAEGRLWRVPRVSEWRQLSEHLAVSREPADRLFPAAPAGWYWSSTAQVDSETANPYNYRNIQRGNSGLTQNRLDVLHGWAAQPATGESRGDVPKREKLPVRLVRSAGD</sequence>
<reference evidence="4 5" key="1">
    <citation type="submission" date="2017-08" db="EMBL/GenBank/DDBJ databases">
        <title>Infants hospitalized years apart are colonized by the same room-sourced microbial strains.</title>
        <authorList>
            <person name="Brooks B."/>
            <person name="Olm M.R."/>
            <person name="Firek B.A."/>
            <person name="Baker R."/>
            <person name="Thomas B.C."/>
            <person name="Morowitz M.J."/>
            <person name="Banfield J.F."/>
        </authorList>
    </citation>
    <scope>NUCLEOTIDE SEQUENCE [LARGE SCALE GENOMIC DNA]</scope>
    <source>
        <strain evidence="4">S2_012_000_R2_81</strain>
    </source>
</reference>
<evidence type="ECO:0000313" key="5">
    <source>
        <dbReference type="Proteomes" id="UP000249633"/>
    </source>
</evidence>
<evidence type="ECO:0000259" key="3">
    <source>
        <dbReference type="Pfam" id="PF07603"/>
    </source>
</evidence>
<evidence type="ECO:0000313" key="4">
    <source>
        <dbReference type="EMBL" id="PZP36499.1"/>
    </source>
</evidence>
<dbReference type="InterPro" id="IPR011460">
    <property type="entry name" value="Lcl_C"/>
</dbReference>
<organism evidence="4 5">
    <name type="scientific">Roseateles depolymerans</name>
    <dbReference type="NCBI Taxonomy" id="76731"/>
    <lineage>
        <taxon>Bacteria</taxon>
        <taxon>Pseudomonadati</taxon>
        <taxon>Pseudomonadota</taxon>
        <taxon>Betaproteobacteria</taxon>
        <taxon>Burkholderiales</taxon>
        <taxon>Sphaerotilaceae</taxon>
        <taxon>Roseateles</taxon>
    </lineage>
</organism>
<feature type="chain" id="PRO_5016148731" description="Lcl C-terminal domain-containing protein" evidence="2">
    <location>
        <begin position="32"/>
        <end position="198"/>
    </location>
</feature>
<feature type="signal peptide" evidence="2">
    <location>
        <begin position="1"/>
        <end position="31"/>
    </location>
</feature>
<keyword evidence="2" id="KW-0732">Signal</keyword>
<name>A0A2W5G3B4_9BURK</name>
<comment type="caution">
    <text evidence="4">The sequence shown here is derived from an EMBL/GenBank/DDBJ whole genome shotgun (WGS) entry which is preliminary data.</text>
</comment>
<evidence type="ECO:0000256" key="2">
    <source>
        <dbReference type="SAM" id="SignalP"/>
    </source>
</evidence>
<dbReference type="Proteomes" id="UP000249633">
    <property type="component" value="Unassembled WGS sequence"/>
</dbReference>
<feature type="compositionally biased region" description="Basic and acidic residues" evidence="1">
    <location>
        <begin position="178"/>
        <end position="189"/>
    </location>
</feature>
<proteinExistence type="predicted"/>
<gene>
    <name evidence="4" type="ORF">DI603_00570</name>
</gene>
<dbReference type="EMBL" id="QFOD01000001">
    <property type="protein sequence ID" value="PZP36499.1"/>
    <property type="molecule type" value="Genomic_DNA"/>
</dbReference>
<feature type="domain" description="Lcl C-terminal" evidence="3">
    <location>
        <begin position="46"/>
        <end position="194"/>
    </location>
</feature>
<dbReference type="AlphaFoldDB" id="A0A2W5G3B4"/>
<feature type="region of interest" description="Disordered" evidence="1">
    <location>
        <begin position="172"/>
        <end position="198"/>
    </location>
</feature>
<dbReference type="Pfam" id="PF07603">
    <property type="entry name" value="Lcl_C"/>
    <property type="match status" value="1"/>
</dbReference>
<accession>A0A2W5G3B4</accession>